<dbReference type="RefSeq" id="WP_170065448.1">
    <property type="nucleotide sequence ID" value="NZ_NIGF01000002.1"/>
</dbReference>
<proteinExistence type="predicted"/>
<keyword evidence="2" id="KW-0732">Signal</keyword>
<feature type="chain" id="PRO_5015444706" evidence="2">
    <location>
        <begin position="26"/>
        <end position="209"/>
    </location>
</feature>
<dbReference type="InterPro" id="IPR036582">
    <property type="entry name" value="Mao_N_sf"/>
</dbReference>
<evidence type="ECO:0000259" key="3">
    <source>
        <dbReference type="Pfam" id="PF07833"/>
    </source>
</evidence>
<dbReference type="InParanoid" id="A0A2S8SW59"/>
<evidence type="ECO:0000313" key="5">
    <source>
        <dbReference type="Proteomes" id="UP000237684"/>
    </source>
</evidence>
<evidence type="ECO:0000256" key="1">
    <source>
        <dbReference type="SAM" id="MobiDB-lite"/>
    </source>
</evidence>
<reference evidence="4 5" key="1">
    <citation type="journal article" date="2018" name="Syst. Appl. Microbiol.">
        <title>Abditibacterium utsteinense sp. nov., the first cultivated member of candidate phylum FBP, isolated from ice-free Antarctic soil samples.</title>
        <authorList>
            <person name="Tahon G."/>
            <person name="Tytgat B."/>
            <person name="Lebbe L."/>
            <person name="Carlier A."/>
            <person name="Willems A."/>
        </authorList>
    </citation>
    <scope>NUCLEOTIDE SEQUENCE [LARGE SCALE GENOMIC DNA]</scope>
    <source>
        <strain evidence="4 5">LMG 29911</strain>
    </source>
</reference>
<dbReference type="Proteomes" id="UP000237684">
    <property type="component" value="Unassembled WGS sequence"/>
</dbReference>
<protein>
    <submittedName>
        <fullName evidence="4">Copper amine oxidase N-terminal domain-containing protein</fullName>
    </submittedName>
</protein>
<organism evidence="4 5">
    <name type="scientific">Abditibacterium utsteinense</name>
    <dbReference type="NCBI Taxonomy" id="1960156"/>
    <lineage>
        <taxon>Bacteria</taxon>
        <taxon>Pseudomonadati</taxon>
        <taxon>Abditibacteriota</taxon>
        <taxon>Abditibacteriia</taxon>
        <taxon>Abditibacteriales</taxon>
        <taxon>Abditibacteriaceae</taxon>
        <taxon>Abditibacterium</taxon>
    </lineage>
</organism>
<dbReference type="InterPro" id="IPR012854">
    <property type="entry name" value="Cu_amine_oxidase-like_N"/>
</dbReference>
<feature type="region of interest" description="Disordered" evidence="1">
    <location>
        <begin position="147"/>
        <end position="209"/>
    </location>
</feature>
<dbReference type="AlphaFoldDB" id="A0A2S8SW59"/>
<evidence type="ECO:0000313" key="4">
    <source>
        <dbReference type="EMBL" id="PQV65030.1"/>
    </source>
</evidence>
<keyword evidence="5" id="KW-1185">Reference proteome</keyword>
<evidence type="ECO:0000256" key="2">
    <source>
        <dbReference type="SAM" id="SignalP"/>
    </source>
</evidence>
<comment type="caution">
    <text evidence="4">The sequence shown here is derived from an EMBL/GenBank/DDBJ whole genome shotgun (WGS) entry which is preliminary data.</text>
</comment>
<dbReference type="SUPFAM" id="SSF55383">
    <property type="entry name" value="Copper amine oxidase, domain N"/>
    <property type="match status" value="1"/>
</dbReference>
<dbReference type="Pfam" id="PF07833">
    <property type="entry name" value="Cu_amine_oxidN1"/>
    <property type="match status" value="1"/>
</dbReference>
<name>A0A2S8SW59_9BACT</name>
<feature type="compositionally biased region" description="Basic and acidic residues" evidence="1">
    <location>
        <begin position="147"/>
        <end position="198"/>
    </location>
</feature>
<feature type="domain" description="Copper amine oxidase-like N-terminal" evidence="3">
    <location>
        <begin position="32"/>
        <end position="139"/>
    </location>
</feature>
<dbReference type="EMBL" id="NIGF01000002">
    <property type="protein sequence ID" value="PQV65030.1"/>
    <property type="molecule type" value="Genomic_DNA"/>
</dbReference>
<sequence>MKLNIQKSGLLTVALGASLAGTASAQNAPRLVLNGQPFRTQVAPITQDNRVLVPLRDIFEGLGARVNYNDRNRTITARRQGTVVRMELGSRRAEVNGQVVRLDVPATTVYGSTMVPLRFVSEALGARVNYNPTRNVIRINDRDGNLNDGRMNDGRMNDGRMNDGRMNDGRMNDGRMNDGRMNDGRMNDGRMNDGRMNDGRMNGDNFGNR</sequence>
<dbReference type="Gene3D" id="3.30.457.10">
    <property type="entry name" value="Copper amine oxidase-like, N-terminal domain"/>
    <property type="match status" value="1"/>
</dbReference>
<accession>A0A2S8SW59</accession>
<feature type="signal peptide" evidence="2">
    <location>
        <begin position="1"/>
        <end position="25"/>
    </location>
</feature>
<gene>
    <name evidence="4" type="ORF">B1R32_10237</name>
</gene>